<reference evidence="2 3" key="1">
    <citation type="submission" date="2018-10" db="EMBL/GenBank/DDBJ databases">
        <title>Relationship between Morphology and Antimicrobial Activity in Streptomyces.</title>
        <authorList>
            <person name="Kang H.J."/>
            <person name="Kim S.B."/>
        </authorList>
    </citation>
    <scope>NUCLEOTIDE SEQUENCE [LARGE SCALE GENOMIC DNA]</scope>
    <source>
        <strain evidence="2 3">BH38</strain>
    </source>
</reference>
<dbReference type="Proteomes" id="UP000271554">
    <property type="component" value="Chromosome"/>
</dbReference>
<keyword evidence="1" id="KW-0812">Transmembrane</keyword>
<dbReference type="AlphaFoldDB" id="A0A387HEH8"/>
<feature type="transmembrane region" description="Helical" evidence="1">
    <location>
        <begin position="72"/>
        <end position="91"/>
    </location>
</feature>
<feature type="transmembrane region" description="Helical" evidence="1">
    <location>
        <begin position="12"/>
        <end position="32"/>
    </location>
</feature>
<evidence type="ECO:0000313" key="2">
    <source>
        <dbReference type="EMBL" id="AYG82245.1"/>
    </source>
</evidence>
<keyword evidence="1" id="KW-0472">Membrane</keyword>
<keyword evidence="1" id="KW-1133">Transmembrane helix</keyword>
<evidence type="ECO:0000313" key="3">
    <source>
        <dbReference type="Proteomes" id="UP000271554"/>
    </source>
</evidence>
<dbReference type="EMBL" id="CP032698">
    <property type="protein sequence ID" value="AYG82245.1"/>
    <property type="molecule type" value="Genomic_DNA"/>
</dbReference>
<evidence type="ECO:0000256" key="1">
    <source>
        <dbReference type="SAM" id="Phobius"/>
    </source>
</evidence>
<organism evidence="2 3">
    <name type="scientific">Streptomyces hundungensis</name>
    <dbReference type="NCBI Taxonomy" id="1077946"/>
    <lineage>
        <taxon>Bacteria</taxon>
        <taxon>Bacillati</taxon>
        <taxon>Actinomycetota</taxon>
        <taxon>Actinomycetes</taxon>
        <taxon>Kitasatosporales</taxon>
        <taxon>Streptomycetaceae</taxon>
        <taxon>Streptomyces</taxon>
    </lineage>
</organism>
<dbReference type="OrthoDB" id="4327736at2"/>
<proteinExistence type="predicted"/>
<accession>A0A387HEH8</accession>
<gene>
    <name evidence="2" type="ORF">DWB77_04415</name>
</gene>
<keyword evidence="3" id="KW-1185">Reference proteome</keyword>
<dbReference type="RefSeq" id="WP_120722862.1">
    <property type="nucleotide sequence ID" value="NZ_CP032698.1"/>
</dbReference>
<feature type="transmembrane region" description="Helical" evidence="1">
    <location>
        <begin position="38"/>
        <end position="60"/>
    </location>
</feature>
<dbReference type="KEGG" id="shun:DWB77_04415"/>
<name>A0A387HEH8_9ACTN</name>
<protein>
    <submittedName>
        <fullName evidence="2">Uncharacterized protein</fullName>
    </submittedName>
</protein>
<sequence>MNDTKSPRATAPGAWTLPLLALAPLAVIGILGDRASSLWSSLSWVLWALSVVLVAAEWAWVFRQAARRPAHWGMCILVHAILAWQLIALLMKL</sequence>